<accession>A0A9P0B472</accession>
<dbReference type="Proteomes" id="UP001154078">
    <property type="component" value="Chromosome 4"/>
</dbReference>
<name>A0A9P0B472_BRAAE</name>
<protein>
    <submittedName>
        <fullName evidence="2">Uncharacterized protein</fullName>
    </submittedName>
</protein>
<dbReference type="EMBL" id="OV121135">
    <property type="protein sequence ID" value="CAH0555106.1"/>
    <property type="molecule type" value="Genomic_DNA"/>
</dbReference>
<organism evidence="2 3">
    <name type="scientific">Brassicogethes aeneus</name>
    <name type="common">Rape pollen beetle</name>
    <name type="synonym">Meligethes aeneus</name>
    <dbReference type="NCBI Taxonomy" id="1431903"/>
    <lineage>
        <taxon>Eukaryota</taxon>
        <taxon>Metazoa</taxon>
        <taxon>Ecdysozoa</taxon>
        <taxon>Arthropoda</taxon>
        <taxon>Hexapoda</taxon>
        <taxon>Insecta</taxon>
        <taxon>Pterygota</taxon>
        <taxon>Neoptera</taxon>
        <taxon>Endopterygota</taxon>
        <taxon>Coleoptera</taxon>
        <taxon>Polyphaga</taxon>
        <taxon>Cucujiformia</taxon>
        <taxon>Nitidulidae</taxon>
        <taxon>Meligethinae</taxon>
        <taxon>Brassicogethes</taxon>
    </lineage>
</organism>
<proteinExistence type="predicted"/>
<dbReference type="AlphaFoldDB" id="A0A9P0B472"/>
<keyword evidence="3" id="KW-1185">Reference proteome</keyword>
<feature type="region of interest" description="Disordered" evidence="1">
    <location>
        <begin position="159"/>
        <end position="178"/>
    </location>
</feature>
<sequence>MLLRLVCDPDSKKSIWQNPRPPSRRYCKPLKITFVKESNEIFVAEKNRVMRRKNEVLPKYPASEKSKMLSSFYTNLTSIKNEKPNRAVVWADAEELVKAVIKKINHIGKPENKIMADGGQGLYIICLTILPENYSSVLKRGLAGNQEIVKDELNAMDQRKRSTYKERGRKGKRGKSGVQKTAIATYPCPYRFQDKPTNVEDSNYESQTMYLRTYGDVTSISTNFVP</sequence>
<gene>
    <name evidence="2" type="ORF">MELIAE_LOCUS6542</name>
</gene>
<dbReference type="OrthoDB" id="6772893at2759"/>
<evidence type="ECO:0000256" key="1">
    <source>
        <dbReference type="SAM" id="MobiDB-lite"/>
    </source>
</evidence>
<evidence type="ECO:0000313" key="3">
    <source>
        <dbReference type="Proteomes" id="UP001154078"/>
    </source>
</evidence>
<reference evidence="2" key="1">
    <citation type="submission" date="2021-12" db="EMBL/GenBank/DDBJ databases">
        <authorList>
            <person name="King R."/>
        </authorList>
    </citation>
    <scope>NUCLEOTIDE SEQUENCE</scope>
</reference>
<evidence type="ECO:0000313" key="2">
    <source>
        <dbReference type="EMBL" id="CAH0555106.1"/>
    </source>
</evidence>